<evidence type="ECO:0000313" key="4">
    <source>
        <dbReference type="Proteomes" id="UP001215712"/>
    </source>
</evidence>
<proteinExistence type="inferred from homology"/>
<dbReference type="SUPFAM" id="SSF51735">
    <property type="entry name" value="NAD(P)-binding Rossmann-fold domains"/>
    <property type="match status" value="1"/>
</dbReference>
<comment type="similarity">
    <text evidence="1">Belongs to the fatty acyl-CoA reductase family.</text>
</comment>
<protein>
    <recommendedName>
        <fullName evidence="1">Fatty acyl-CoA reductase</fullName>
        <ecNumber evidence="1">1.2.1.84</ecNumber>
    </recommendedName>
</protein>
<dbReference type="GO" id="GO:0080019">
    <property type="term" value="F:alcohol-forming very long-chain fatty acyl-CoA reductase activity"/>
    <property type="evidence" value="ECO:0007669"/>
    <property type="project" value="InterPro"/>
</dbReference>
<dbReference type="GO" id="GO:0102965">
    <property type="term" value="F:alcohol-forming long-chain fatty acyl-CoA reductase activity"/>
    <property type="evidence" value="ECO:0007669"/>
    <property type="project" value="UniProtKB-EC"/>
</dbReference>
<dbReference type="PANTHER" id="PTHR11011:SF45">
    <property type="entry name" value="FATTY ACYL-COA REDUCTASE CG8306-RELATED"/>
    <property type="match status" value="1"/>
</dbReference>
<dbReference type="GO" id="GO:0035336">
    <property type="term" value="P:long-chain fatty-acyl-CoA metabolic process"/>
    <property type="evidence" value="ECO:0007669"/>
    <property type="project" value="TreeGrafter"/>
</dbReference>
<reference evidence="3" key="2">
    <citation type="submission" date="2023-01" db="EMBL/GenBank/DDBJ databases">
        <authorList>
            <person name="Petersen C."/>
        </authorList>
    </citation>
    <scope>NUCLEOTIDE SEQUENCE</scope>
    <source>
        <strain evidence="3">IBT 17514</strain>
    </source>
</reference>
<dbReference type="InterPro" id="IPR036291">
    <property type="entry name" value="NAD(P)-bd_dom_sf"/>
</dbReference>
<gene>
    <name evidence="3" type="ORF">N7493_005844</name>
</gene>
<dbReference type="PANTHER" id="PTHR11011">
    <property type="entry name" value="MALE STERILITY PROTEIN 2-RELATED"/>
    <property type="match status" value="1"/>
</dbReference>
<keyword evidence="1" id="KW-0443">Lipid metabolism</keyword>
<evidence type="ECO:0000259" key="2">
    <source>
        <dbReference type="Pfam" id="PF07993"/>
    </source>
</evidence>
<comment type="function">
    <text evidence="1">Catalyzes the reduction of fatty acyl-CoA to fatty alcohols.</text>
</comment>
<comment type="catalytic activity">
    <reaction evidence="1">
        <text>a long-chain fatty acyl-CoA + 2 NADPH + 2 H(+) = a long-chain primary fatty alcohol + 2 NADP(+) + CoA</text>
        <dbReference type="Rhea" id="RHEA:52716"/>
        <dbReference type="ChEBI" id="CHEBI:15378"/>
        <dbReference type="ChEBI" id="CHEBI:57287"/>
        <dbReference type="ChEBI" id="CHEBI:57783"/>
        <dbReference type="ChEBI" id="CHEBI:58349"/>
        <dbReference type="ChEBI" id="CHEBI:77396"/>
        <dbReference type="ChEBI" id="CHEBI:83139"/>
        <dbReference type="EC" id="1.2.1.84"/>
    </reaction>
</comment>
<keyword evidence="1" id="KW-0444">Lipid biosynthesis</keyword>
<organism evidence="3 4">
    <name type="scientific">Penicillium malachiteum</name>
    <dbReference type="NCBI Taxonomy" id="1324776"/>
    <lineage>
        <taxon>Eukaryota</taxon>
        <taxon>Fungi</taxon>
        <taxon>Dikarya</taxon>
        <taxon>Ascomycota</taxon>
        <taxon>Pezizomycotina</taxon>
        <taxon>Eurotiomycetes</taxon>
        <taxon>Eurotiomycetidae</taxon>
        <taxon>Eurotiales</taxon>
        <taxon>Aspergillaceae</taxon>
        <taxon>Penicillium</taxon>
    </lineage>
</organism>
<evidence type="ECO:0000256" key="1">
    <source>
        <dbReference type="RuleBase" id="RU363097"/>
    </source>
</evidence>
<dbReference type="EC" id="1.2.1.84" evidence="1"/>
<name>A0AAD6HLG5_9EURO</name>
<dbReference type="Pfam" id="PF07993">
    <property type="entry name" value="NAD_binding_4"/>
    <property type="match status" value="1"/>
</dbReference>
<dbReference type="Gene3D" id="3.40.50.720">
    <property type="entry name" value="NAD(P)-binding Rossmann-like Domain"/>
    <property type="match status" value="1"/>
</dbReference>
<dbReference type="GO" id="GO:0005777">
    <property type="term" value="C:peroxisome"/>
    <property type="evidence" value="ECO:0007669"/>
    <property type="project" value="TreeGrafter"/>
</dbReference>
<sequence>MNMWENFKDRVLFITGGSGFLGTTLVFRLVTQAPVAHIYILCRGGLPRLIQKWNQWLPPHVVEKMANPRLVTAMEGDILEINMGLKSEHISLLRLRTDIVIHSASSIALLQPLEKLVGPVINATEQLGQLALGWDRLECFVYVSTAYANAFLYSRSDGTADLKIKESIYPIIDQEHEENFDENKNLKEEFREVQDTGSSSAFRNGDFPWAYAYAKHLAERLLEGKFSSSGKRLLIIRPSAIEPAQSFPYRQFCFPMSTPHVICTAALALTFSRIVRISSRMKQPKSDSNIDYVPVDVVVDRLLAHLSYGTSGPVHAVAGTARISFDESWNSAVAFRRFPYDPSLAWTSKPWNSKTLHPIARIYCICGTSITFTEDKTISLWQRMSNSERSNLQLFTDMDILSHDHRDMRNDHIWNCIFHLTKRSRSGRFLAKVFYGSLSRGKSDSGLQ</sequence>
<evidence type="ECO:0000313" key="3">
    <source>
        <dbReference type="EMBL" id="KAJ5726817.1"/>
    </source>
</evidence>
<dbReference type="Proteomes" id="UP001215712">
    <property type="component" value="Unassembled WGS sequence"/>
</dbReference>
<feature type="domain" description="Thioester reductase (TE)" evidence="2">
    <location>
        <begin position="14"/>
        <end position="300"/>
    </location>
</feature>
<dbReference type="EMBL" id="JAQJAN010000007">
    <property type="protein sequence ID" value="KAJ5726817.1"/>
    <property type="molecule type" value="Genomic_DNA"/>
</dbReference>
<dbReference type="AlphaFoldDB" id="A0AAD6HLG5"/>
<keyword evidence="1" id="KW-0560">Oxidoreductase</keyword>
<dbReference type="InterPro" id="IPR026055">
    <property type="entry name" value="FAR"/>
</dbReference>
<accession>A0AAD6HLG5</accession>
<keyword evidence="4" id="KW-1185">Reference proteome</keyword>
<keyword evidence="1" id="KW-0521">NADP</keyword>
<comment type="caution">
    <text evidence="3">The sequence shown here is derived from an EMBL/GenBank/DDBJ whole genome shotgun (WGS) entry which is preliminary data.</text>
</comment>
<dbReference type="InterPro" id="IPR013120">
    <property type="entry name" value="FAR_NAD-bd"/>
</dbReference>
<reference evidence="3" key="1">
    <citation type="journal article" date="2023" name="IMA Fungus">
        <title>Comparative genomic study of the Penicillium genus elucidates a diverse pangenome and 15 lateral gene transfer events.</title>
        <authorList>
            <person name="Petersen C."/>
            <person name="Sorensen T."/>
            <person name="Nielsen M.R."/>
            <person name="Sondergaard T.E."/>
            <person name="Sorensen J.L."/>
            <person name="Fitzpatrick D.A."/>
            <person name="Frisvad J.C."/>
            <person name="Nielsen K.L."/>
        </authorList>
    </citation>
    <scope>NUCLEOTIDE SEQUENCE</scope>
    <source>
        <strain evidence="3">IBT 17514</strain>
    </source>
</reference>